<keyword evidence="1" id="KW-0732">Signal</keyword>
<feature type="signal peptide" evidence="1">
    <location>
        <begin position="1"/>
        <end position="21"/>
    </location>
</feature>
<dbReference type="Pfam" id="PF07944">
    <property type="entry name" value="Beta-AFase-like_GH127_cat"/>
    <property type="match status" value="1"/>
</dbReference>
<gene>
    <name evidence="4" type="ORF">F3F73_03520</name>
</gene>
<name>A0A7J4XN86_9BACE</name>
<protein>
    <recommendedName>
        <fullName evidence="6">Glycoside hydrolase family 127 protein</fullName>
    </recommendedName>
</protein>
<accession>A0A7J4XN86</accession>
<dbReference type="InterPro" id="IPR049046">
    <property type="entry name" value="Beta-AFase-like_GH127_middle"/>
</dbReference>
<dbReference type="AlphaFoldDB" id="A0A7J4XN86"/>
<evidence type="ECO:0000313" key="5">
    <source>
        <dbReference type="Proteomes" id="UP000422221"/>
    </source>
</evidence>
<dbReference type="EMBL" id="VWMK01000002">
    <property type="protein sequence ID" value="KAA3769499.1"/>
    <property type="molecule type" value="Genomic_DNA"/>
</dbReference>
<feature type="chain" id="PRO_5029555115" description="Glycoside hydrolase family 127 protein" evidence="1">
    <location>
        <begin position="22"/>
        <end position="675"/>
    </location>
</feature>
<dbReference type="PANTHER" id="PTHR31151">
    <property type="entry name" value="PROLINE-TRNA LIGASE (DUF1680)"/>
    <property type="match status" value="1"/>
</dbReference>
<sequence length="675" mass="77590">MKRVKFLVFTIISLMPLTAYSQKGITSNYTNNHYPLLEKPYIELPIGAIKPVGWLEHQLSTMVSGLTGNLDKIYGQVMGERNGWLGGDGDVWERGPYWIDGLLPLAYILDNDTLKQKVQPWIEWALASQKANGYFGPDKDRGPERGLQRNNAQDWWPKMVVLKIMQQYYSATGDERVITFMTNYFKYQLEQLPQNPLDRWTHWGKFRGGDNLMVIYWLYNITGDKFLLELGDLVHQQTLDWTNVFLEGTQLMTQHSLHTVNLAQGFKEPVIYYQRDYDRKRIDAVKKASEVIRNTIGFPTGIWAGDELIRFGDPTQGSELCAAVEMMFSLEKMLEITGDTQWADQLERIAYNALPTQVDDNCSVRQYYQQVNQIKVSYEPRTFVTPHSHTGNLFGVLAGFPCCTSNLHQGWPKLVQNLWFATYDNGIAALVYAPSKVTAKVAGNVTVDIEENTGYPFDEIIRFKMNFPDKKARTARFPFHLRIPEWCEKPVIRVNGEVVSCVPVANIAVLERTWKSNDEVTLELPMSVTASYWYDGAAVIERGALIYALKLNENWEAKNIDDGSERNGEKYYQVTTDSPWNYCLYKRNLRPENLKERFVVEKTGPVSANPWNQENAPVIIKTKARRLPEWTEHNGSAGPVSYFFQRMEPIRENAEVIELIPYGCTTLRIAEFPIR</sequence>
<dbReference type="GO" id="GO:0005975">
    <property type="term" value="P:carbohydrate metabolic process"/>
    <property type="evidence" value="ECO:0007669"/>
    <property type="project" value="InterPro"/>
</dbReference>
<reference evidence="4 5" key="1">
    <citation type="journal article" date="2019" name="Nat. Med.">
        <title>A library of human gut bacterial isolates paired with longitudinal multiomics data enables mechanistic microbiome research.</title>
        <authorList>
            <person name="Poyet M."/>
            <person name="Groussin M."/>
            <person name="Gibbons S.M."/>
            <person name="Avila-Pacheco J."/>
            <person name="Jiang X."/>
            <person name="Kearney S.M."/>
            <person name="Perrotta A.R."/>
            <person name="Berdy B."/>
            <person name="Zhao S."/>
            <person name="Lieberman T.D."/>
            <person name="Swanson P.K."/>
            <person name="Smith M."/>
            <person name="Roesemann S."/>
            <person name="Alexander J.E."/>
            <person name="Rich S.A."/>
            <person name="Livny J."/>
            <person name="Vlamakis H."/>
            <person name="Clish C."/>
            <person name="Bullock K."/>
            <person name="Deik A."/>
            <person name="Scott J."/>
            <person name="Pierce K.A."/>
            <person name="Xavier R.J."/>
            <person name="Alm E.J."/>
        </authorList>
    </citation>
    <scope>NUCLEOTIDE SEQUENCE [LARGE SCALE GENOMIC DNA]</scope>
    <source>
        <strain evidence="4 5">BIOML-A10</strain>
    </source>
</reference>
<dbReference type="SUPFAM" id="SSF48208">
    <property type="entry name" value="Six-hairpin glycosidases"/>
    <property type="match status" value="1"/>
</dbReference>
<evidence type="ECO:0000313" key="4">
    <source>
        <dbReference type="EMBL" id="KAA3769499.1"/>
    </source>
</evidence>
<evidence type="ECO:0000259" key="3">
    <source>
        <dbReference type="Pfam" id="PF20736"/>
    </source>
</evidence>
<feature type="domain" description="Non-reducing end beta-L-arabinofuranosidase-like GH127 catalytic" evidence="2">
    <location>
        <begin position="88"/>
        <end position="414"/>
    </location>
</feature>
<dbReference type="InterPro" id="IPR012878">
    <property type="entry name" value="Beta-AFase-like_GH127_cat"/>
</dbReference>
<feature type="domain" description="Non-reducing end beta-L-arabinofuranosidase-like GH127 middle" evidence="3">
    <location>
        <begin position="427"/>
        <end position="526"/>
    </location>
</feature>
<dbReference type="Pfam" id="PF20736">
    <property type="entry name" value="Glyco_hydro127M"/>
    <property type="match status" value="1"/>
</dbReference>
<organism evidence="4 5">
    <name type="scientific">Bacteroides salyersiae</name>
    <dbReference type="NCBI Taxonomy" id="291644"/>
    <lineage>
        <taxon>Bacteria</taxon>
        <taxon>Pseudomonadati</taxon>
        <taxon>Bacteroidota</taxon>
        <taxon>Bacteroidia</taxon>
        <taxon>Bacteroidales</taxon>
        <taxon>Bacteroidaceae</taxon>
        <taxon>Bacteroides</taxon>
    </lineage>
</organism>
<dbReference type="RefSeq" id="WP_007479766.1">
    <property type="nucleotide sequence ID" value="NZ_CAXSTI010000031.1"/>
</dbReference>
<dbReference type="InterPro" id="IPR008928">
    <property type="entry name" value="6-hairpin_glycosidase_sf"/>
</dbReference>
<evidence type="ECO:0000259" key="2">
    <source>
        <dbReference type="Pfam" id="PF07944"/>
    </source>
</evidence>
<dbReference type="Proteomes" id="UP000422221">
    <property type="component" value="Unassembled WGS sequence"/>
</dbReference>
<dbReference type="PANTHER" id="PTHR31151:SF0">
    <property type="entry name" value="PROLINE-TRNA LIGASE (DUF1680)"/>
    <property type="match status" value="1"/>
</dbReference>
<proteinExistence type="predicted"/>
<dbReference type="GeneID" id="93114840"/>
<evidence type="ECO:0000256" key="1">
    <source>
        <dbReference type="SAM" id="SignalP"/>
    </source>
</evidence>
<comment type="caution">
    <text evidence="4">The sequence shown here is derived from an EMBL/GenBank/DDBJ whole genome shotgun (WGS) entry which is preliminary data.</text>
</comment>
<evidence type="ECO:0008006" key="6">
    <source>
        <dbReference type="Google" id="ProtNLM"/>
    </source>
</evidence>